<dbReference type="SUPFAM" id="SSF53850">
    <property type="entry name" value="Periplasmic binding protein-like II"/>
    <property type="match status" value="1"/>
</dbReference>
<dbReference type="Pfam" id="PF00126">
    <property type="entry name" value="HTH_1"/>
    <property type="match status" value="1"/>
</dbReference>
<dbReference type="InterPro" id="IPR058163">
    <property type="entry name" value="LysR-type_TF_proteobact-type"/>
</dbReference>
<keyword evidence="4" id="KW-0804">Transcription</keyword>
<reference evidence="7" key="1">
    <citation type="journal article" date="2019" name="Int. J. Syst. Evol. Microbiol.">
        <title>The Global Catalogue of Microorganisms (GCM) 10K type strain sequencing project: providing services to taxonomists for standard genome sequencing and annotation.</title>
        <authorList>
            <consortium name="The Broad Institute Genomics Platform"/>
            <consortium name="The Broad Institute Genome Sequencing Center for Infectious Disease"/>
            <person name="Wu L."/>
            <person name="Ma J."/>
        </authorList>
    </citation>
    <scope>NUCLEOTIDE SEQUENCE [LARGE SCALE GENOMIC DNA]</scope>
    <source>
        <strain evidence="7">CGMCC 1.15643</strain>
    </source>
</reference>
<keyword evidence="7" id="KW-1185">Reference proteome</keyword>
<evidence type="ECO:0000256" key="2">
    <source>
        <dbReference type="ARBA" id="ARBA00023015"/>
    </source>
</evidence>
<organism evidence="6 7">
    <name type="scientific">Bosea minatitlanensis</name>
    <dbReference type="NCBI Taxonomy" id="128782"/>
    <lineage>
        <taxon>Bacteria</taxon>
        <taxon>Pseudomonadati</taxon>
        <taxon>Pseudomonadota</taxon>
        <taxon>Alphaproteobacteria</taxon>
        <taxon>Hyphomicrobiales</taxon>
        <taxon>Boseaceae</taxon>
        <taxon>Bosea</taxon>
    </lineage>
</organism>
<dbReference type="PROSITE" id="PS50931">
    <property type="entry name" value="HTH_LYSR"/>
    <property type="match status" value="1"/>
</dbReference>
<dbReference type="Pfam" id="PF03466">
    <property type="entry name" value="LysR_substrate"/>
    <property type="match status" value="1"/>
</dbReference>
<dbReference type="CDD" id="cd08422">
    <property type="entry name" value="PBP2_CrgA_like"/>
    <property type="match status" value="1"/>
</dbReference>
<dbReference type="EMBL" id="JBHSLI010000003">
    <property type="protein sequence ID" value="MFC5293064.1"/>
    <property type="molecule type" value="Genomic_DNA"/>
</dbReference>
<evidence type="ECO:0000256" key="3">
    <source>
        <dbReference type="ARBA" id="ARBA00023125"/>
    </source>
</evidence>
<comment type="similarity">
    <text evidence="1">Belongs to the LysR transcriptional regulatory family.</text>
</comment>
<dbReference type="RefSeq" id="WP_260348797.1">
    <property type="nucleotide sequence ID" value="NZ_JAOAOS010000006.1"/>
</dbReference>
<dbReference type="InterPro" id="IPR005119">
    <property type="entry name" value="LysR_subst-bd"/>
</dbReference>
<dbReference type="Gene3D" id="1.10.10.10">
    <property type="entry name" value="Winged helix-like DNA-binding domain superfamily/Winged helix DNA-binding domain"/>
    <property type="match status" value="1"/>
</dbReference>
<evidence type="ECO:0000256" key="4">
    <source>
        <dbReference type="ARBA" id="ARBA00023163"/>
    </source>
</evidence>
<dbReference type="Proteomes" id="UP001595976">
    <property type="component" value="Unassembled WGS sequence"/>
</dbReference>
<evidence type="ECO:0000313" key="6">
    <source>
        <dbReference type="EMBL" id="MFC5293064.1"/>
    </source>
</evidence>
<proteinExistence type="inferred from homology"/>
<dbReference type="SUPFAM" id="SSF46785">
    <property type="entry name" value="Winged helix' DNA-binding domain"/>
    <property type="match status" value="1"/>
</dbReference>
<dbReference type="InterPro" id="IPR000847">
    <property type="entry name" value="LysR_HTH_N"/>
</dbReference>
<gene>
    <name evidence="6" type="ORF">ACFPK2_08670</name>
</gene>
<protein>
    <submittedName>
        <fullName evidence="6">LysR substrate-binding domain-containing protein</fullName>
    </submittedName>
</protein>
<dbReference type="Gene3D" id="3.40.190.290">
    <property type="match status" value="1"/>
</dbReference>
<sequence length="250" mass="26943">MDRLDCDRMFVAVLDTGSFATAARRLGVSSGQASKLVSKLETDLSVQLLKRTTRALSPTEVGQAYYERMKALLEEFDTLDASVRNASGAPAGRLRLTAPMSFGTLQLAPVLLDFARAFPDIQLDVGFSDRVVNLIDEGFDVAVRIGNPVDSSLIARKLYDARIVVVAASSYLERYGEPLRADDLVRHDCIIDSNFRDPLNWRFAPASAAGSTVIAVSGRLRFSNGETCLAAARAGPASIAALSTSTPGRR</sequence>
<evidence type="ECO:0000256" key="1">
    <source>
        <dbReference type="ARBA" id="ARBA00009437"/>
    </source>
</evidence>
<dbReference type="PANTHER" id="PTHR30537">
    <property type="entry name" value="HTH-TYPE TRANSCRIPTIONAL REGULATOR"/>
    <property type="match status" value="1"/>
</dbReference>
<feature type="domain" description="HTH lysR-type" evidence="5">
    <location>
        <begin position="1"/>
        <end position="59"/>
    </location>
</feature>
<dbReference type="PANTHER" id="PTHR30537:SF5">
    <property type="entry name" value="HTH-TYPE TRANSCRIPTIONAL ACTIVATOR TTDR-RELATED"/>
    <property type="match status" value="1"/>
</dbReference>
<accession>A0ABW0F0Y6</accession>
<evidence type="ECO:0000313" key="7">
    <source>
        <dbReference type="Proteomes" id="UP001595976"/>
    </source>
</evidence>
<dbReference type="InterPro" id="IPR036388">
    <property type="entry name" value="WH-like_DNA-bd_sf"/>
</dbReference>
<name>A0ABW0F0Y6_9HYPH</name>
<keyword evidence="3" id="KW-0238">DNA-binding</keyword>
<dbReference type="InterPro" id="IPR036390">
    <property type="entry name" value="WH_DNA-bd_sf"/>
</dbReference>
<comment type="caution">
    <text evidence="6">The sequence shown here is derived from an EMBL/GenBank/DDBJ whole genome shotgun (WGS) entry which is preliminary data.</text>
</comment>
<evidence type="ECO:0000259" key="5">
    <source>
        <dbReference type="PROSITE" id="PS50931"/>
    </source>
</evidence>
<keyword evidence="2" id="KW-0805">Transcription regulation</keyword>